<evidence type="ECO:0000256" key="5">
    <source>
        <dbReference type="ARBA" id="ARBA00022917"/>
    </source>
</evidence>
<keyword evidence="6" id="KW-0030">Aminoacyl-tRNA synthetase</keyword>
<gene>
    <name evidence="8" type="ORF">S01H1_33562</name>
</gene>
<comment type="caution">
    <text evidence="8">The sequence shown here is derived from an EMBL/GenBank/DDBJ whole genome shotgun (WGS) entry which is preliminary data.</text>
</comment>
<sequence length="201" mass="22775">MRNVYDIFDERGFIEQVTDENMLGELLTKPIICYIGFDPTAKSLHVGSLLPIMSLAHMQRQGHRPLVLVGGGTALVGDPSGRDEVRAVMTREEIDSNAEGIKKQLSQFIDFANGKALMLNNADWLVPLNYIDFLRDIGRHFSVNRMLAAESYRQRLESGLSFLEFNYMLLQAYDFWYLSQNYDCLLQMGGNDQWGNILAGA</sequence>
<dbReference type="PANTHER" id="PTHR11766:SF0">
    <property type="entry name" value="TYROSINE--TRNA LIGASE, MITOCHONDRIAL"/>
    <property type="match status" value="1"/>
</dbReference>
<proteinExistence type="predicted"/>
<accession>X0VLB4</accession>
<dbReference type="InterPro" id="IPR002305">
    <property type="entry name" value="aa-tRNA-synth_Ic"/>
</dbReference>
<dbReference type="InterPro" id="IPR002307">
    <property type="entry name" value="Tyr-tRNA-ligase"/>
</dbReference>
<dbReference type="GO" id="GO:0004831">
    <property type="term" value="F:tyrosine-tRNA ligase activity"/>
    <property type="evidence" value="ECO:0007669"/>
    <property type="project" value="UniProtKB-EC"/>
</dbReference>
<dbReference type="AlphaFoldDB" id="X0VLB4"/>
<reference evidence="8" key="1">
    <citation type="journal article" date="2014" name="Front. Microbiol.">
        <title>High frequency of phylogenetically diverse reductive dehalogenase-homologous genes in deep subseafloor sedimentary metagenomes.</title>
        <authorList>
            <person name="Kawai M."/>
            <person name="Futagami T."/>
            <person name="Toyoda A."/>
            <person name="Takaki Y."/>
            <person name="Nishi S."/>
            <person name="Hori S."/>
            <person name="Arai W."/>
            <person name="Tsubouchi T."/>
            <person name="Morono Y."/>
            <person name="Uchiyama I."/>
            <person name="Ito T."/>
            <person name="Fujiyama A."/>
            <person name="Inagaki F."/>
            <person name="Takami H."/>
        </authorList>
    </citation>
    <scope>NUCLEOTIDE SEQUENCE</scope>
    <source>
        <strain evidence="8">Expedition CK06-06</strain>
    </source>
</reference>
<dbReference type="PRINTS" id="PR01040">
    <property type="entry name" value="TRNASYNTHTYR"/>
</dbReference>
<dbReference type="InterPro" id="IPR024088">
    <property type="entry name" value="Tyr-tRNA-ligase_bac-type"/>
</dbReference>
<dbReference type="InterPro" id="IPR014729">
    <property type="entry name" value="Rossmann-like_a/b/a_fold"/>
</dbReference>
<keyword evidence="3" id="KW-0547">Nucleotide-binding</keyword>
<evidence type="ECO:0000256" key="1">
    <source>
        <dbReference type="ARBA" id="ARBA00013160"/>
    </source>
</evidence>
<evidence type="ECO:0000256" key="3">
    <source>
        <dbReference type="ARBA" id="ARBA00022741"/>
    </source>
</evidence>
<evidence type="ECO:0000256" key="2">
    <source>
        <dbReference type="ARBA" id="ARBA00022598"/>
    </source>
</evidence>
<dbReference type="PANTHER" id="PTHR11766">
    <property type="entry name" value="TYROSYL-TRNA SYNTHETASE"/>
    <property type="match status" value="1"/>
</dbReference>
<dbReference type="Pfam" id="PF00579">
    <property type="entry name" value="tRNA-synt_1b"/>
    <property type="match status" value="1"/>
</dbReference>
<keyword evidence="5" id="KW-0648">Protein biosynthesis</keyword>
<evidence type="ECO:0000256" key="7">
    <source>
        <dbReference type="ARBA" id="ARBA00048248"/>
    </source>
</evidence>
<dbReference type="NCBIfam" id="TIGR00234">
    <property type="entry name" value="tyrS"/>
    <property type="match status" value="1"/>
</dbReference>
<dbReference type="EC" id="6.1.1.1" evidence="1"/>
<feature type="non-terminal residue" evidence="8">
    <location>
        <position position="201"/>
    </location>
</feature>
<comment type="catalytic activity">
    <reaction evidence="7">
        <text>tRNA(Tyr) + L-tyrosine + ATP = L-tyrosyl-tRNA(Tyr) + AMP + diphosphate + H(+)</text>
        <dbReference type="Rhea" id="RHEA:10220"/>
        <dbReference type="Rhea" id="RHEA-COMP:9706"/>
        <dbReference type="Rhea" id="RHEA-COMP:9707"/>
        <dbReference type="ChEBI" id="CHEBI:15378"/>
        <dbReference type="ChEBI" id="CHEBI:30616"/>
        <dbReference type="ChEBI" id="CHEBI:33019"/>
        <dbReference type="ChEBI" id="CHEBI:58315"/>
        <dbReference type="ChEBI" id="CHEBI:78442"/>
        <dbReference type="ChEBI" id="CHEBI:78536"/>
        <dbReference type="ChEBI" id="CHEBI:456215"/>
        <dbReference type="EC" id="6.1.1.1"/>
    </reaction>
</comment>
<dbReference type="SUPFAM" id="SSF52374">
    <property type="entry name" value="Nucleotidylyl transferase"/>
    <property type="match status" value="1"/>
</dbReference>
<evidence type="ECO:0000313" key="8">
    <source>
        <dbReference type="EMBL" id="GAG11957.1"/>
    </source>
</evidence>
<evidence type="ECO:0000256" key="6">
    <source>
        <dbReference type="ARBA" id="ARBA00023146"/>
    </source>
</evidence>
<keyword evidence="4" id="KW-0067">ATP-binding</keyword>
<evidence type="ECO:0000256" key="4">
    <source>
        <dbReference type="ARBA" id="ARBA00022840"/>
    </source>
</evidence>
<protein>
    <recommendedName>
        <fullName evidence="1">tyrosine--tRNA ligase</fullName>
        <ecNumber evidence="1">6.1.1.1</ecNumber>
    </recommendedName>
</protein>
<dbReference type="GO" id="GO:0005829">
    <property type="term" value="C:cytosol"/>
    <property type="evidence" value="ECO:0007669"/>
    <property type="project" value="TreeGrafter"/>
</dbReference>
<dbReference type="GO" id="GO:0005524">
    <property type="term" value="F:ATP binding"/>
    <property type="evidence" value="ECO:0007669"/>
    <property type="project" value="UniProtKB-KW"/>
</dbReference>
<keyword evidence="2" id="KW-0436">Ligase</keyword>
<dbReference type="GO" id="GO:0006437">
    <property type="term" value="P:tyrosyl-tRNA aminoacylation"/>
    <property type="evidence" value="ECO:0007669"/>
    <property type="project" value="InterPro"/>
</dbReference>
<organism evidence="8">
    <name type="scientific">marine sediment metagenome</name>
    <dbReference type="NCBI Taxonomy" id="412755"/>
    <lineage>
        <taxon>unclassified sequences</taxon>
        <taxon>metagenomes</taxon>
        <taxon>ecological metagenomes</taxon>
    </lineage>
</organism>
<name>X0VLB4_9ZZZZ</name>
<dbReference type="Gene3D" id="3.40.50.620">
    <property type="entry name" value="HUPs"/>
    <property type="match status" value="1"/>
</dbReference>
<dbReference type="EMBL" id="BARS01020844">
    <property type="protein sequence ID" value="GAG11957.1"/>
    <property type="molecule type" value="Genomic_DNA"/>
</dbReference>